<reference evidence="1" key="1">
    <citation type="journal article" date="2023" name="G3 (Bethesda)">
        <title>A reference genome for the long-term kleptoplast-retaining sea slug Elysia crispata morphotype clarki.</title>
        <authorList>
            <person name="Eastman K.E."/>
            <person name="Pendleton A.L."/>
            <person name="Shaikh M.A."/>
            <person name="Suttiyut T."/>
            <person name="Ogas R."/>
            <person name="Tomko P."/>
            <person name="Gavelis G."/>
            <person name="Widhalm J.R."/>
            <person name="Wisecaver J.H."/>
        </authorList>
    </citation>
    <scope>NUCLEOTIDE SEQUENCE</scope>
    <source>
        <strain evidence="1">ECLA1</strain>
    </source>
</reference>
<dbReference type="AlphaFoldDB" id="A0AAE0YA87"/>
<organism evidence="1 2">
    <name type="scientific">Elysia crispata</name>
    <name type="common">lettuce slug</name>
    <dbReference type="NCBI Taxonomy" id="231223"/>
    <lineage>
        <taxon>Eukaryota</taxon>
        <taxon>Metazoa</taxon>
        <taxon>Spiralia</taxon>
        <taxon>Lophotrochozoa</taxon>
        <taxon>Mollusca</taxon>
        <taxon>Gastropoda</taxon>
        <taxon>Heterobranchia</taxon>
        <taxon>Euthyneura</taxon>
        <taxon>Panpulmonata</taxon>
        <taxon>Sacoglossa</taxon>
        <taxon>Placobranchoidea</taxon>
        <taxon>Plakobranchidae</taxon>
        <taxon>Elysia</taxon>
    </lineage>
</organism>
<dbReference type="EMBL" id="JAWDGP010006670">
    <property type="protein sequence ID" value="KAK3736998.1"/>
    <property type="molecule type" value="Genomic_DNA"/>
</dbReference>
<evidence type="ECO:0000313" key="2">
    <source>
        <dbReference type="Proteomes" id="UP001283361"/>
    </source>
</evidence>
<dbReference type="Proteomes" id="UP001283361">
    <property type="component" value="Unassembled WGS sequence"/>
</dbReference>
<comment type="caution">
    <text evidence="1">The sequence shown here is derived from an EMBL/GenBank/DDBJ whole genome shotgun (WGS) entry which is preliminary data.</text>
</comment>
<gene>
    <name evidence="1" type="ORF">RRG08_057738</name>
</gene>
<accession>A0AAE0YA87</accession>
<proteinExistence type="predicted"/>
<evidence type="ECO:0000313" key="1">
    <source>
        <dbReference type="EMBL" id="KAK3736998.1"/>
    </source>
</evidence>
<keyword evidence="2" id="KW-1185">Reference proteome</keyword>
<sequence>MVVLPWSHNIPEIRFYGHGGPTMESRIPEIRFYGHGGPTMESQHPRDKVRKFDSSEASPDLVLIFYISLPTVGEVKNYFSVLTALSAE</sequence>
<name>A0AAE0YA87_9GAST</name>
<protein>
    <submittedName>
        <fullName evidence="1">Uncharacterized protein</fullName>
    </submittedName>
</protein>